<feature type="transmembrane region" description="Helical" evidence="7">
    <location>
        <begin position="404"/>
        <end position="425"/>
    </location>
</feature>
<evidence type="ECO:0000313" key="11">
    <source>
        <dbReference type="Proteomes" id="UP000663834"/>
    </source>
</evidence>
<dbReference type="SUPFAM" id="SSF103473">
    <property type="entry name" value="MFS general substrate transporter"/>
    <property type="match status" value="1"/>
</dbReference>
<dbReference type="FunFam" id="1.20.1250.20:FF:000129">
    <property type="entry name" value="Major Facilitator Superfamily (MFS)"/>
    <property type="match status" value="1"/>
</dbReference>
<dbReference type="EMBL" id="CAJNOW010002130">
    <property type="protein sequence ID" value="CAF1341547.1"/>
    <property type="molecule type" value="Genomic_DNA"/>
</dbReference>
<dbReference type="InterPro" id="IPR020846">
    <property type="entry name" value="MFS_dom"/>
</dbReference>
<evidence type="ECO:0000256" key="1">
    <source>
        <dbReference type="ARBA" id="ARBA00004141"/>
    </source>
</evidence>
<dbReference type="Pfam" id="PF00083">
    <property type="entry name" value="Sugar_tr"/>
    <property type="match status" value="1"/>
</dbReference>
<gene>
    <name evidence="9" type="ORF">KQP761_LOCUS6764</name>
    <name evidence="10" type="ORF">MBJ925_LOCUS4649</name>
</gene>
<sequence length="627" mass="69430">MSNAAITEINYLTNTIDDSSVCGMRSKKNNVDLDTNALEALKHEGSTHEEFENSSESQQAHLLIDCSEEKTFNKMSLESINKIDHHHHHHQQHKDIHYGKPYFAIFLAAFSSLGGWFFGYDQGVTGGIVIMHSFKNDFCVGVYANASVCDLSIAALPPGYRQFLVFFTLMYNLGCFIGALFISSFVAEKFGRRAIIFTSAVLFIIGTSMVILPPGGSKSIMIFILIGRIVEGTGVGCSSFSCPLYASEIAPTNLRGMLSGFMAMGIVTGLFAANVSNFFLQNHKWGWRLSNAIILIAPVIIMLGIFFCPETPRWLFKKKGRKSAEKSLKRIRKINDVTAELNAIADAIREEGNELSIKELFTTKRMLERLGIGMGIHVFLQTSGISPIFAYGGIIFQSVLGSGIISLLILSGANMLSTIPALFLFDRVGRRNLLIFCGLGMVVGHLVAATVFLTGCNMAKTVINNIIVNEEVKCGTTAGIWMLIFTVIYIICFALSWGAICWIYAAEIYPLNIRARAVSFTTASHWFMCIIMSYMLELIAPLGIHGVFYLFSGLCLLAVVFVYLFCPETKGVLLEDIEEVFDNFQLKDRTIVKVLRGSLCLRNTKITFKVSQREGNGSLKVLKLESR</sequence>
<dbReference type="GO" id="GO:0005351">
    <property type="term" value="F:carbohydrate:proton symporter activity"/>
    <property type="evidence" value="ECO:0007669"/>
    <property type="project" value="TreeGrafter"/>
</dbReference>
<feature type="transmembrane region" description="Helical" evidence="7">
    <location>
        <begin position="480"/>
        <end position="505"/>
    </location>
</feature>
<feature type="transmembrane region" description="Helical" evidence="7">
    <location>
        <begin position="432"/>
        <end position="453"/>
    </location>
</feature>
<dbReference type="InterPro" id="IPR003663">
    <property type="entry name" value="Sugar/inositol_transpt"/>
</dbReference>
<feature type="transmembrane region" description="Helical" evidence="7">
    <location>
        <begin position="258"/>
        <end position="280"/>
    </location>
</feature>
<feature type="domain" description="Major facilitator superfamily (MFS) profile" evidence="8">
    <location>
        <begin position="107"/>
        <end position="570"/>
    </location>
</feature>
<dbReference type="InterPro" id="IPR036259">
    <property type="entry name" value="MFS_trans_sf"/>
</dbReference>
<dbReference type="AlphaFoldDB" id="A0A815GPD7"/>
<protein>
    <recommendedName>
        <fullName evidence="8">Major facilitator superfamily (MFS) profile domain-containing protein</fullName>
    </recommendedName>
</protein>
<feature type="transmembrane region" description="Helical" evidence="7">
    <location>
        <begin position="542"/>
        <end position="566"/>
    </location>
</feature>
<evidence type="ECO:0000256" key="3">
    <source>
        <dbReference type="ARBA" id="ARBA00022692"/>
    </source>
</evidence>
<dbReference type="PRINTS" id="PR00171">
    <property type="entry name" value="SUGRTRNSPORT"/>
</dbReference>
<dbReference type="GO" id="GO:0016020">
    <property type="term" value="C:membrane"/>
    <property type="evidence" value="ECO:0007669"/>
    <property type="project" value="UniProtKB-SubCell"/>
</dbReference>
<accession>A0A815GPD7</accession>
<evidence type="ECO:0000256" key="2">
    <source>
        <dbReference type="ARBA" id="ARBA00010992"/>
    </source>
</evidence>
<feature type="transmembrane region" description="Helical" evidence="7">
    <location>
        <begin position="370"/>
        <end position="392"/>
    </location>
</feature>
<comment type="subcellular location">
    <subcellularLocation>
        <location evidence="1">Membrane</location>
        <topology evidence="1">Multi-pass membrane protein</topology>
    </subcellularLocation>
</comment>
<dbReference type="EMBL" id="CAJNRE010000910">
    <property type="protein sequence ID" value="CAF1933555.1"/>
    <property type="molecule type" value="Genomic_DNA"/>
</dbReference>
<evidence type="ECO:0000256" key="6">
    <source>
        <dbReference type="RuleBase" id="RU003346"/>
    </source>
</evidence>
<keyword evidence="4 7" id="KW-1133">Transmembrane helix</keyword>
<dbReference type="InterPro" id="IPR005829">
    <property type="entry name" value="Sugar_transporter_CS"/>
</dbReference>
<feature type="transmembrane region" description="Helical" evidence="7">
    <location>
        <begin position="194"/>
        <end position="214"/>
    </location>
</feature>
<feature type="transmembrane region" description="Helical" evidence="7">
    <location>
        <begin position="102"/>
        <end position="119"/>
    </location>
</feature>
<dbReference type="Proteomes" id="UP000663824">
    <property type="component" value="Unassembled WGS sequence"/>
</dbReference>
<comment type="similarity">
    <text evidence="2 6">Belongs to the major facilitator superfamily. Sugar transporter (TC 2.A.1.1) family.</text>
</comment>
<dbReference type="InterPro" id="IPR050360">
    <property type="entry name" value="MFS_Sugar_Transporters"/>
</dbReference>
<name>A0A815GPD7_9BILA</name>
<proteinExistence type="inferred from homology"/>
<feature type="transmembrane region" description="Helical" evidence="7">
    <location>
        <begin position="220"/>
        <end position="246"/>
    </location>
</feature>
<dbReference type="Gene3D" id="1.20.1250.20">
    <property type="entry name" value="MFS general substrate transporter like domains"/>
    <property type="match status" value="1"/>
</dbReference>
<keyword evidence="3 7" id="KW-0812">Transmembrane</keyword>
<keyword evidence="5 7" id="KW-0472">Membrane</keyword>
<evidence type="ECO:0000256" key="7">
    <source>
        <dbReference type="SAM" id="Phobius"/>
    </source>
</evidence>
<dbReference type="PANTHER" id="PTHR48022:SF2">
    <property type="entry name" value="PLASTIDIC GLUCOSE TRANSPORTER 4"/>
    <property type="match status" value="1"/>
</dbReference>
<feature type="transmembrane region" description="Helical" evidence="7">
    <location>
        <begin position="163"/>
        <end position="182"/>
    </location>
</feature>
<keyword evidence="6" id="KW-0813">Transport</keyword>
<evidence type="ECO:0000256" key="4">
    <source>
        <dbReference type="ARBA" id="ARBA00022989"/>
    </source>
</evidence>
<evidence type="ECO:0000256" key="5">
    <source>
        <dbReference type="ARBA" id="ARBA00023136"/>
    </source>
</evidence>
<feature type="transmembrane region" description="Helical" evidence="7">
    <location>
        <begin position="517"/>
        <end position="536"/>
    </location>
</feature>
<evidence type="ECO:0000313" key="10">
    <source>
        <dbReference type="EMBL" id="CAF1933555.1"/>
    </source>
</evidence>
<dbReference type="PANTHER" id="PTHR48022">
    <property type="entry name" value="PLASTIDIC GLUCOSE TRANSPORTER 4"/>
    <property type="match status" value="1"/>
</dbReference>
<organism evidence="9 11">
    <name type="scientific">Rotaria magnacalcarata</name>
    <dbReference type="NCBI Taxonomy" id="392030"/>
    <lineage>
        <taxon>Eukaryota</taxon>
        <taxon>Metazoa</taxon>
        <taxon>Spiralia</taxon>
        <taxon>Gnathifera</taxon>
        <taxon>Rotifera</taxon>
        <taxon>Eurotatoria</taxon>
        <taxon>Bdelloidea</taxon>
        <taxon>Philodinida</taxon>
        <taxon>Philodinidae</taxon>
        <taxon>Rotaria</taxon>
    </lineage>
</organism>
<comment type="caution">
    <text evidence="9">The sequence shown here is derived from an EMBL/GenBank/DDBJ whole genome shotgun (WGS) entry which is preliminary data.</text>
</comment>
<dbReference type="PROSITE" id="PS50850">
    <property type="entry name" value="MFS"/>
    <property type="match status" value="1"/>
</dbReference>
<dbReference type="OrthoDB" id="6612291at2759"/>
<feature type="transmembrane region" description="Helical" evidence="7">
    <location>
        <begin position="292"/>
        <end position="309"/>
    </location>
</feature>
<dbReference type="PROSITE" id="PS00216">
    <property type="entry name" value="SUGAR_TRANSPORT_1"/>
    <property type="match status" value="1"/>
</dbReference>
<dbReference type="Proteomes" id="UP000663834">
    <property type="component" value="Unassembled WGS sequence"/>
</dbReference>
<evidence type="ECO:0000259" key="8">
    <source>
        <dbReference type="PROSITE" id="PS50850"/>
    </source>
</evidence>
<evidence type="ECO:0000313" key="9">
    <source>
        <dbReference type="EMBL" id="CAF1341547.1"/>
    </source>
</evidence>
<dbReference type="NCBIfam" id="TIGR00879">
    <property type="entry name" value="SP"/>
    <property type="match status" value="1"/>
</dbReference>
<reference evidence="9" key="1">
    <citation type="submission" date="2021-02" db="EMBL/GenBank/DDBJ databases">
        <authorList>
            <person name="Nowell W R."/>
        </authorList>
    </citation>
    <scope>NUCLEOTIDE SEQUENCE</scope>
</reference>
<dbReference type="InterPro" id="IPR005828">
    <property type="entry name" value="MFS_sugar_transport-like"/>
</dbReference>